<dbReference type="InterPro" id="IPR001245">
    <property type="entry name" value="Ser-Thr/Tyr_kinase_cat_dom"/>
</dbReference>
<dbReference type="Gramene" id="KCW76076">
    <property type="protein sequence ID" value="KCW76076"/>
    <property type="gene ID" value="EUGRSUZ_D00450"/>
</dbReference>
<organism evidence="2">
    <name type="scientific">Eucalyptus grandis</name>
    <name type="common">Flooded gum</name>
    <dbReference type="NCBI Taxonomy" id="71139"/>
    <lineage>
        <taxon>Eukaryota</taxon>
        <taxon>Viridiplantae</taxon>
        <taxon>Streptophyta</taxon>
        <taxon>Embryophyta</taxon>
        <taxon>Tracheophyta</taxon>
        <taxon>Spermatophyta</taxon>
        <taxon>Magnoliopsida</taxon>
        <taxon>eudicotyledons</taxon>
        <taxon>Gunneridae</taxon>
        <taxon>Pentapetalae</taxon>
        <taxon>rosids</taxon>
        <taxon>malvids</taxon>
        <taxon>Myrtales</taxon>
        <taxon>Myrtaceae</taxon>
        <taxon>Myrtoideae</taxon>
        <taxon>Eucalypteae</taxon>
        <taxon>Eucalyptus</taxon>
    </lineage>
</organism>
<reference evidence="2" key="1">
    <citation type="submission" date="2013-07" db="EMBL/GenBank/DDBJ databases">
        <title>The genome of Eucalyptus grandis.</title>
        <authorList>
            <person name="Schmutz J."/>
            <person name="Hayes R."/>
            <person name="Myburg A."/>
            <person name="Tuskan G."/>
            <person name="Grattapaglia D."/>
            <person name="Rokhsar D.S."/>
        </authorList>
    </citation>
    <scope>NUCLEOTIDE SEQUENCE</scope>
    <source>
        <tissue evidence="2">Leaf extractions</tissue>
    </source>
</reference>
<dbReference type="InterPro" id="IPR000719">
    <property type="entry name" value="Prot_kinase_dom"/>
</dbReference>
<dbReference type="PROSITE" id="PS50011">
    <property type="entry name" value="PROTEIN_KINASE_DOM"/>
    <property type="match status" value="1"/>
</dbReference>
<gene>
    <name evidence="2" type="ORF">EUGRSUZ_D00450</name>
</gene>
<dbReference type="OMA" id="HNFATIM"/>
<proteinExistence type="predicted"/>
<sequence>MQEYSEELINSFRQEASLMKRLRHPNVLLFMGAVTSPQRLYIATECLPRGSLFRLLQRNTAKLDWRRRVHMALDVARGMNYLHHYNPPIIRCDLKSSNLLGSFMTFFSSGIS</sequence>
<evidence type="ECO:0000259" key="1">
    <source>
        <dbReference type="PROSITE" id="PS50011"/>
    </source>
</evidence>
<dbReference type="AlphaFoldDB" id="A0A059CD34"/>
<dbReference type="GO" id="GO:0004674">
    <property type="term" value="F:protein serine/threonine kinase activity"/>
    <property type="evidence" value="ECO:0000318"/>
    <property type="project" value="GO_Central"/>
</dbReference>
<name>A0A059CD34_EUCGR</name>
<dbReference type="Pfam" id="PF07714">
    <property type="entry name" value="PK_Tyr_Ser-Thr"/>
    <property type="match status" value="1"/>
</dbReference>
<dbReference type="Gene3D" id="1.10.510.10">
    <property type="entry name" value="Transferase(Phosphotransferase) domain 1"/>
    <property type="match status" value="1"/>
</dbReference>
<accession>A0A059CD34</accession>
<dbReference type="EMBL" id="KK198756">
    <property type="protein sequence ID" value="KCW76076.1"/>
    <property type="molecule type" value="Genomic_DNA"/>
</dbReference>
<dbReference type="PANTHER" id="PTHR44329">
    <property type="entry name" value="SERINE/THREONINE-PROTEIN KINASE TNNI3K-RELATED"/>
    <property type="match status" value="1"/>
</dbReference>
<dbReference type="InterPro" id="IPR051681">
    <property type="entry name" value="Ser/Thr_Kinases-Pseudokinases"/>
</dbReference>
<dbReference type="InParanoid" id="A0A059CD34"/>
<dbReference type="PANTHER" id="PTHR44329:SF47">
    <property type="entry name" value="SERINE_THREONINE-PROTEIN KINASE ROCO5-RELATED"/>
    <property type="match status" value="1"/>
</dbReference>
<feature type="domain" description="Protein kinase" evidence="1">
    <location>
        <begin position="1"/>
        <end position="112"/>
    </location>
</feature>
<dbReference type="GO" id="GO:0007165">
    <property type="term" value="P:signal transduction"/>
    <property type="evidence" value="ECO:0000318"/>
    <property type="project" value="GO_Central"/>
</dbReference>
<dbReference type="eggNOG" id="KOG0192">
    <property type="taxonomic scope" value="Eukaryota"/>
</dbReference>
<dbReference type="GO" id="GO:0005524">
    <property type="term" value="F:ATP binding"/>
    <property type="evidence" value="ECO:0007669"/>
    <property type="project" value="InterPro"/>
</dbReference>
<protein>
    <recommendedName>
        <fullName evidence="1">Protein kinase domain-containing protein</fullName>
    </recommendedName>
</protein>
<dbReference type="SUPFAM" id="SSF56112">
    <property type="entry name" value="Protein kinase-like (PK-like)"/>
    <property type="match status" value="1"/>
</dbReference>
<dbReference type="InterPro" id="IPR011009">
    <property type="entry name" value="Kinase-like_dom_sf"/>
</dbReference>
<evidence type="ECO:0000313" key="2">
    <source>
        <dbReference type="EMBL" id="KCW76076.1"/>
    </source>
</evidence>